<name>A0AAD2BT37_9RALS</name>
<dbReference type="GeneID" id="34794222"/>
<dbReference type="RefSeq" id="WP_024542392.1">
    <property type="nucleotide sequence ID" value="NZ_CATZAZ010000011.1"/>
</dbReference>
<accession>A0AAD2BT37</accession>
<reference evidence="2" key="1">
    <citation type="submission" date="2023-07" db="EMBL/GenBank/DDBJ databases">
        <authorList>
            <person name="Peeters C."/>
        </authorList>
    </citation>
    <scope>NUCLEOTIDE SEQUENCE</scope>
    <source>
        <strain evidence="2">R-77560</strain>
    </source>
</reference>
<dbReference type="AlphaFoldDB" id="A0AAD2BT37"/>
<gene>
    <name evidence="2" type="ORF">R77560_04063</name>
</gene>
<evidence type="ECO:0000256" key="1">
    <source>
        <dbReference type="SAM" id="MobiDB-lite"/>
    </source>
</evidence>
<evidence type="ECO:0000313" key="3">
    <source>
        <dbReference type="Proteomes" id="UP001189756"/>
    </source>
</evidence>
<feature type="region of interest" description="Disordered" evidence="1">
    <location>
        <begin position="83"/>
        <end position="135"/>
    </location>
</feature>
<organism evidence="2 3">
    <name type="scientific">Ralstonia thomasii</name>
    <dbReference type="NCBI Taxonomy" id="3058596"/>
    <lineage>
        <taxon>Bacteria</taxon>
        <taxon>Pseudomonadati</taxon>
        <taxon>Pseudomonadota</taxon>
        <taxon>Betaproteobacteria</taxon>
        <taxon>Burkholderiales</taxon>
        <taxon>Burkholderiaceae</taxon>
        <taxon>Ralstonia</taxon>
    </lineage>
</organism>
<dbReference type="Proteomes" id="UP001189756">
    <property type="component" value="Unassembled WGS sequence"/>
</dbReference>
<dbReference type="EMBL" id="CATZAZ010000011">
    <property type="protein sequence ID" value="CAJ0804377.1"/>
    <property type="molecule type" value="Genomic_DNA"/>
</dbReference>
<proteinExistence type="predicted"/>
<evidence type="ECO:0000313" key="2">
    <source>
        <dbReference type="EMBL" id="CAJ0804377.1"/>
    </source>
</evidence>
<comment type="caution">
    <text evidence="2">The sequence shown here is derived from an EMBL/GenBank/DDBJ whole genome shotgun (WGS) entry which is preliminary data.</text>
</comment>
<sequence length="135" mass="14355">MGKVQRITLNIHSDKHPELTQFIKSLPAGTVAVLLRDKLTQIVKEIGPGQGDPLARLEFHLDSARQLLELTRSGGVTGCTQVGPKVEPAAPVANPSTPKSDHTSTLGIETPAPAPDRAQPTPALSEAARRLANQF</sequence>
<protein>
    <submittedName>
        <fullName evidence="2">Uncharacterized protein</fullName>
    </submittedName>
</protein>
<feature type="compositionally biased region" description="Polar residues" evidence="1">
    <location>
        <begin position="94"/>
        <end position="107"/>
    </location>
</feature>